<sequence length="292" mass="31347">MSIKCSQFSGLASIDKMSSKAIVFFALLTVAFAGPTVLRKPHLGLRVPFLPFSPQVVGGSEAPENEYPFIVSLQQYGSHFCAGSIVDSQWVVTAAHCILAVSSFDVKAGKHNIQITEDTEQTAEIAQTFTHEQYQGGVGPYDVGLIKLKTPFKLTKEVQAIELPEPESDPVGDATLIGWGSTSESWMPDMPDQLQHVDLHYVDRATCHKAVEDLTGSSPVHETNVCTGPLTGGISACSGDSGGPLVSFNGQKPVLNGIVSWGIIPCGTRGAPSVYTRVSSFNTWLQEKMANY</sequence>
<dbReference type="InterPro" id="IPR018114">
    <property type="entry name" value="TRYPSIN_HIS"/>
</dbReference>
<protein>
    <recommendedName>
        <fullName evidence="7">chymotrypsin</fullName>
        <ecNumber evidence="7">3.4.21.1</ecNumber>
    </recommendedName>
</protein>
<evidence type="ECO:0000256" key="3">
    <source>
        <dbReference type="ARBA" id="ARBA00022670"/>
    </source>
</evidence>
<keyword evidence="4 8" id="KW-0378">Hydrolase</keyword>
<dbReference type="PROSITE" id="PS00134">
    <property type="entry name" value="TRYPSIN_HIS"/>
    <property type="match status" value="1"/>
</dbReference>
<feature type="domain" description="Peptidase S1" evidence="9">
    <location>
        <begin position="56"/>
        <end position="290"/>
    </location>
</feature>
<keyword evidence="5 8" id="KW-0720">Serine protease</keyword>
<comment type="subcellular location">
    <subcellularLocation>
        <location evidence="1">Secreted</location>
        <location evidence="1">Extracellular space</location>
    </subcellularLocation>
</comment>
<evidence type="ECO:0000259" key="9">
    <source>
        <dbReference type="PROSITE" id="PS50240"/>
    </source>
</evidence>
<evidence type="ECO:0000256" key="5">
    <source>
        <dbReference type="ARBA" id="ARBA00022825"/>
    </source>
</evidence>
<dbReference type="FunFam" id="2.40.10.10:FF:000047">
    <property type="entry name" value="Trypsin eta"/>
    <property type="match status" value="1"/>
</dbReference>
<dbReference type="EC" id="3.4.21.1" evidence="7"/>
<evidence type="ECO:0000256" key="2">
    <source>
        <dbReference type="ARBA" id="ARBA00022525"/>
    </source>
</evidence>
<dbReference type="Gene3D" id="2.40.10.10">
    <property type="entry name" value="Trypsin-like serine proteases"/>
    <property type="match status" value="1"/>
</dbReference>
<dbReference type="GO" id="GO:0004252">
    <property type="term" value="F:serine-type endopeptidase activity"/>
    <property type="evidence" value="ECO:0007669"/>
    <property type="project" value="UniProtKB-EC"/>
</dbReference>
<evidence type="ECO:0000313" key="10">
    <source>
        <dbReference type="EMBL" id="CAL1685715.1"/>
    </source>
</evidence>
<dbReference type="GO" id="GO:0016485">
    <property type="term" value="P:protein processing"/>
    <property type="evidence" value="ECO:0007669"/>
    <property type="project" value="UniProtKB-ARBA"/>
</dbReference>
<keyword evidence="2" id="KW-0964">Secreted</keyword>
<evidence type="ECO:0000256" key="8">
    <source>
        <dbReference type="RuleBase" id="RU363034"/>
    </source>
</evidence>
<dbReference type="GO" id="GO:0005615">
    <property type="term" value="C:extracellular space"/>
    <property type="evidence" value="ECO:0007669"/>
    <property type="project" value="TreeGrafter"/>
</dbReference>
<dbReference type="Proteomes" id="UP001497644">
    <property type="component" value="Chromosome 6"/>
</dbReference>
<dbReference type="InterPro" id="IPR001254">
    <property type="entry name" value="Trypsin_dom"/>
</dbReference>
<organism evidence="10 11">
    <name type="scientific">Lasius platythorax</name>
    <dbReference type="NCBI Taxonomy" id="488582"/>
    <lineage>
        <taxon>Eukaryota</taxon>
        <taxon>Metazoa</taxon>
        <taxon>Ecdysozoa</taxon>
        <taxon>Arthropoda</taxon>
        <taxon>Hexapoda</taxon>
        <taxon>Insecta</taxon>
        <taxon>Pterygota</taxon>
        <taxon>Neoptera</taxon>
        <taxon>Endopterygota</taxon>
        <taxon>Hymenoptera</taxon>
        <taxon>Apocrita</taxon>
        <taxon>Aculeata</taxon>
        <taxon>Formicoidea</taxon>
        <taxon>Formicidae</taxon>
        <taxon>Formicinae</taxon>
        <taxon>Lasius</taxon>
        <taxon>Lasius</taxon>
    </lineage>
</organism>
<evidence type="ECO:0000256" key="7">
    <source>
        <dbReference type="ARBA" id="ARBA00044036"/>
    </source>
</evidence>
<dbReference type="PANTHER" id="PTHR24264:SF65">
    <property type="entry name" value="SRCR DOMAIN-CONTAINING PROTEIN"/>
    <property type="match status" value="1"/>
</dbReference>
<accession>A0AAV2NYN3</accession>
<dbReference type="InterPro" id="IPR033116">
    <property type="entry name" value="TRYPSIN_SER"/>
</dbReference>
<keyword evidence="3 8" id="KW-0645">Protease</keyword>
<dbReference type="InterPro" id="IPR043504">
    <property type="entry name" value="Peptidase_S1_PA_chymotrypsin"/>
</dbReference>
<dbReference type="InterPro" id="IPR050127">
    <property type="entry name" value="Serine_Proteases_S1"/>
</dbReference>
<dbReference type="InterPro" id="IPR009003">
    <property type="entry name" value="Peptidase_S1_PA"/>
</dbReference>
<dbReference type="PRINTS" id="PR00722">
    <property type="entry name" value="CHYMOTRYPSIN"/>
</dbReference>
<proteinExistence type="predicted"/>
<dbReference type="EMBL" id="OZ034829">
    <property type="protein sequence ID" value="CAL1685715.1"/>
    <property type="molecule type" value="Genomic_DNA"/>
</dbReference>
<dbReference type="PANTHER" id="PTHR24264">
    <property type="entry name" value="TRYPSIN-RELATED"/>
    <property type="match status" value="1"/>
</dbReference>
<dbReference type="PROSITE" id="PS50240">
    <property type="entry name" value="TRYPSIN_DOM"/>
    <property type="match status" value="1"/>
</dbReference>
<evidence type="ECO:0000256" key="6">
    <source>
        <dbReference type="ARBA" id="ARBA00023157"/>
    </source>
</evidence>
<evidence type="ECO:0000256" key="4">
    <source>
        <dbReference type="ARBA" id="ARBA00022801"/>
    </source>
</evidence>
<name>A0AAV2NYN3_9HYME</name>
<dbReference type="PROSITE" id="PS00135">
    <property type="entry name" value="TRYPSIN_SER"/>
    <property type="match status" value="1"/>
</dbReference>
<dbReference type="SUPFAM" id="SSF50494">
    <property type="entry name" value="Trypsin-like serine proteases"/>
    <property type="match status" value="1"/>
</dbReference>
<reference evidence="10" key="1">
    <citation type="submission" date="2024-04" db="EMBL/GenBank/DDBJ databases">
        <authorList>
            <consortium name="Molecular Ecology Group"/>
        </authorList>
    </citation>
    <scope>NUCLEOTIDE SEQUENCE</scope>
</reference>
<evidence type="ECO:0000256" key="1">
    <source>
        <dbReference type="ARBA" id="ARBA00004239"/>
    </source>
</evidence>
<dbReference type="AlphaFoldDB" id="A0AAV2NYN3"/>
<keyword evidence="6" id="KW-1015">Disulfide bond</keyword>
<evidence type="ECO:0000313" key="11">
    <source>
        <dbReference type="Proteomes" id="UP001497644"/>
    </source>
</evidence>
<keyword evidence="11" id="KW-1185">Reference proteome</keyword>
<dbReference type="CDD" id="cd00190">
    <property type="entry name" value="Tryp_SPc"/>
    <property type="match status" value="1"/>
</dbReference>
<gene>
    <name evidence="10" type="ORF">LPLAT_LOCUS11138</name>
</gene>
<dbReference type="SMART" id="SM00020">
    <property type="entry name" value="Tryp_SPc"/>
    <property type="match status" value="1"/>
</dbReference>
<dbReference type="InterPro" id="IPR001314">
    <property type="entry name" value="Peptidase_S1A"/>
</dbReference>
<dbReference type="Pfam" id="PF00089">
    <property type="entry name" value="Trypsin"/>
    <property type="match status" value="1"/>
</dbReference>